<evidence type="ECO:0000256" key="2">
    <source>
        <dbReference type="ARBA" id="ARBA00023277"/>
    </source>
</evidence>
<dbReference type="OrthoDB" id="9801056at2"/>
<protein>
    <submittedName>
        <fullName evidence="4">Nucleoside-diphosphate-sugar epimerase</fullName>
    </submittedName>
</protein>
<keyword evidence="2" id="KW-0119">Carbohydrate metabolism</keyword>
<evidence type="ECO:0000259" key="3">
    <source>
        <dbReference type="Pfam" id="PF01370"/>
    </source>
</evidence>
<dbReference type="EMBL" id="FNCJ01000019">
    <property type="protein sequence ID" value="SDI24334.1"/>
    <property type="molecule type" value="Genomic_DNA"/>
</dbReference>
<gene>
    <name evidence="4" type="ORF">SAMN05216466_11978</name>
</gene>
<dbReference type="Gene3D" id="3.40.50.720">
    <property type="entry name" value="NAD(P)-binding Rossmann-like Domain"/>
    <property type="match status" value="1"/>
</dbReference>
<dbReference type="GO" id="GO:0016491">
    <property type="term" value="F:oxidoreductase activity"/>
    <property type="evidence" value="ECO:0007669"/>
    <property type="project" value="InterPro"/>
</dbReference>
<dbReference type="InterPro" id="IPR050005">
    <property type="entry name" value="DenD"/>
</dbReference>
<dbReference type="PANTHER" id="PTHR43103:SF3">
    <property type="entry name" value="ADP-L-GLYCERO-D-MANNO-HEPTOSE-6-EPIMERASE"/>
    <property type="match status" value="1"/>
</dbReference>
<dbReference type="InterPro" id="IPR001509">
    <property type="entry name" value="Epimerase_deHydtase"/>
</dbReference>
<dbReference type="NCBIfam" id="NF043036">
    <property type="entry name" value="ErythonDh"/>
    <property type="match status" value="1"/>
</dbReference>
<name>A0A1G8IZE0_9BURK</name>
<dbReference type="Gene3D" id="3.90.25.10">
    <property type="entry name" value="UDP-galactose 4-epimerase, domain 1"/>
    <property type="match status" value="1"/>
</dbReference>
<dbReference type="InterPro" id="IPR036291">
    <property type="entry name" value="NAD(P)-bd_dom_sf"/>
</dbReference>
<reference evidence="4 5" key="1">
    <citation type="submission" date="2016-10" db="EMBL/GenBank/DDBJ databases">
        <authorList>
            <person name="de Groot N.N."/>
        </authorList>
    </citation>
    <scope>NUCLEOTIDE SEQUENCE [LARGE SCALE GENOMIC DNA]</scope>
    <source>
        <strain evidence="4 5">LMG 2247</strain>
    </source>
</reference>
<evidence type="ECO:0000313" key="5">
    <source>
        <dbReference type="Proteomes" id="UP000199706"/>
    </source>
</evidence>
<dbReference type="PANTHER" id="PTHR43103">
    <property type="entry name" value="NUCLEOSIDE-DIPHOSPHATE-SUGAR EPIMERASE"/>
    <property type="match status" value="1"/>
</dbReference>
<sequence length="326" mass="34880">MKVLITGGAGFLGQRLARELLARGTLKGADGVSQPLTELVLLDVVAASGFSDSRVRVEVGDIAERSVLEGLIDAETSAIFHLAAIVSGQAEADFDLGMRINLDASRLLLEACRVRGHRPRVLFTSSVAVYGGQMPDVVRDDTALNPQSSYGTQKAIAELLLNDYTRRGFVDGRVLRLPTISVRPGKPNAAASSFASGIIREPLNGETAICPVAGSTRLWLLSPRKAIACLIAGLELDAAALGNQRVLNLPGISVSVDEMVAALREVAGEAVVKRIDWQADPRIEKIVGSWPGRWDTRRAEQLGLPGETSFADVIRSYIEDEHLPPG</sequence>
<dbReference type="Pfam" id="PF01370">
    <property type="entry name" value="Epimerase"/>
    <property type="match status" value="1"/>
</dbReference>
<evidence type="ECO:0000313" key="4">
    <source>
        <dbReference type="EMBL" id="SDI24334.1"/>
    </source>
</evidence>
<dbReference type="CDD" id="cd05238">
    <property type="entry name" value="Gne_like_SDR_e"/>
    <property type="match status" value="1"/>
</dbReference>
<accession>A0A1G8IZE0</accession>
<dbReference type="SUPFAM" id="SSF51735">
    <property type="entry name" value="NAD(P)-binding Rossmann-fold domains"/>
    <property type="match status" value="1"/>
</dbReference>
<organism evidence="4 5">
    <name type="scientific">Paraburkholderia phenazinium</name>
    <dbReference type="NCBI Taxonomy" id="60549"/>
    <lineage>
        <taxon>Bacteria</taxon>
        <taxon>Pseudomonadati</taxon>
        <taxon>Pseudomonadota</taxon>
        <taxon>Betaproteobacteria</taxon>
        <taxon>Burkholderiales</taxon>
        <taxon>Burkholderiaceae</taxon>
        <taxon>Paraburkholderia</taxon>
    </lineage>
</organism>
<dbReference type="RefSeq" id="WP_090691420.1">
    <property type="nucleotide sequence ID" value="NZ_CADERL010000008.1"/>
</dbReference>
<dbReference type="Proteomes" id="UP000199706">
    <property type="component" value="Unassembled WGS sequence"/>
</dbReference>
<dbReference type="AlphaFoldDB" id="A0A1G8IZE0"/>
<proteinExistence type="predicted"/>
<keyword evidence="1" id="KW-0521">NADP</keyword>
<evidence type="ECO:0000256" key="1">
    <source>
        <dbReference type="ARBA" id="ARBA00022857"/>
    </source>
</evidence>
<feature type="domain" description="NAD-dependent epimerase/dehydratase" evidence="3">
    <location>
        <begin position="3"/>
        <end position="206"/>
    </location>
</feature>